<keyword evidence="2" id="KW-1185">Reference proteome</keyword>
<proteinExistence type="predicted"/>
<accession>A0A1H1QWN7</accession>
<evidence type="ECO:0000313" key="2">
    <source>
        <dbReference type="Proteomes" id="UP000198858"/>
    </source>
</evidence>
<dbReference type="RefSeq" id="WP_089663297.1">
    <property type="nucleotide sequence ID" value="NZ_LT629745.1"/>
</dbReference>
<dbReference type="AlphaFoldDB" id="A0A1H1QWN7"/>
<dbReference type="Proteomes" id="UP000198858">
    <property type="component" value="Chromosome I"/>
</dbReference>
<dbReference type="STRING" id="1250231.SAMN04488552_2671"/>
<reference evidence="1 2" key="1">
    <citation type="submission" date="2016-10" db="EMBL/GenBank/DDBJ databases">
        <authorList>
            <person name="Varghese N."/>
            <person name="Submissions S."/>
        </authorList>
    </citation>
    <scope>NUCLEOTIDE SEQUENCE [LARGE SCALE GENOMIC DNA]</scope>
    <source>
        <strain evidence="1 2">Mar_2010_102</strain>
    </source>
</reference>
<sequence length="102" mass="11716">MKFLAVIFSIYFLGLTFVPCEDEVILEDDAIEFHQVDNSHSSNAFADDCSPFCQCHCCHVHITNFENSDTEMICLEISTELPEKIYYLGDDIPQSFFQPPRV</sequence>
<dbReference type="InterPro" id="IPR046601">
    <property type="entry name" value="DUF6660"/>
</dbReference>
<dbReference type="EMBL" id="LT629745">
    <property type="protein sequence ID" value="SDS27971.1"/>
    <property type="molecule type" value="Genomic_DNA"/>
</dbReference>
<protein>
    <submittedName>
        <fullName evidence="1">Uncharacterized protein</fullName>
    </submittedName>
</protein>
<evidence type="ECO:0000313" key="1">
    <source>
        <dbReference type="EMBL" id="SDS27971.1"/>
    </source>
</evidence>
<dbReference type="Pfam" id="PF20365">
    <property type="entry name" value="DUF6660"/>
    <property type="match status" value="1"/>
</dbReference>
<organism evidence="1 2">
    <name type="scientific">Christiangramia echinicola</name>
    <dbReference type="NCBI Taxonomy" id="279359"/>
    <lineage>
        <taxon>Bacteria</taxon>
        <taxon>Pseudomonadati</taxon>
        <taxon>Bacteroidota</taxon>
        <taxon>Flavobacteriia</taxon>
        <taxon>Flavobacteriales</taxon>
        <taxon>Flavobacteriaceae</taxon>
        <taxon>Christiangramia</taxon>
    </lineage>
</organism>
<gene>
    <name evidence="1" type="ORF">SAMN04488552_2671</name>
</gene>
<name>A0A1H1QWN7_9FLAO</name>